<evidence type="ECO:0000313" key="11">
    <source>
        <dbReference type="EMBL" id="PFH31032.1"/>
    </source>
</evidence>
<dbReference type="EMBL" id="NWUJ01000021">
    <property type="protein sequence ID" value="PFH31022.1"/>
    <property type="molecule type" value="Genomic_DNA"/>
</dbReference>
<dbReference type="GO" id="GO:0015935">
    <property type="term" value="C:small ribosomal subunit"/>
    <property type="evidence" value="ECO:0007669"/>
    <property type="project" value="TreeGrafter"/>
</dbReference>
<dbReference type="VEuPathDB" id="ToxoDB:BESB_042700"/>
<dbReference type="RefSeq" id="XP_029215042.1">
    <property type="nucleotide sequence ID" value="XM_029362715.1"/>
</dbReference>
<dbReference type="Gene3D" id="3.10.290.10">
    <property type="entry name" value="RNA-binding S4 domain"/>
    <property type="match status" value="1"/>
</dbReference>
<dbReference type="SUPFAM" id="SSF55174">
    <property type="entry name" value="Alpha-L RNA-binding motif"/>
    <property type="match status" value="1"/>
</dbReference>
<feature type="domain" description="RNA-binding S4" evidence="8">
    <location>
        <begin position="85"/>
        <end position="145"/>
    </location>
</feature>
<keyword evidence="12" id="KW-1185">Reference proteome</keyword>
<sequence length="198" mass="24053">MEKTFKAKLKKLQYFKLTFLPGFCTKLLKKELVFTKKGKLSAFLTKLLEKQKLKYNYGLKENQIKKYFKYIKLLKVFNLVQIIELRLDATLFRIGFAKSINQAKQLITHGFIFINSILIKNPNFLLTEKDLIYINPKKSTILLICRINLFFRYYNKYNLYIYNLCVEYLKFKLQKEFYFKLYLFISFNETLVKNYYKF</sequence>
<evidence type="ECO:0000256" key="6">
    <source>
        <dbReference type="PROSITE-ProRule" id="PRU00182"/>
    </source>
</evidence>
<dbReference type="STRING" id="94643.A0A2A9M4N0"/>
<dbReference type="InterPro" id="IPR002942">
    <property type="entry name" value="S4_RNA-bd"/>
</dbReference>
<dbReference type="Proteomes" id="UP000224006">
    <property type="component" value="Apicoplast Pltd"/>
</dbReference>
<dbReference type="VEuPathDB" id="ToxoDB:BESB_042070"/>
<dbReference type="GeneID" id="40309143"/>
<protein>
    <submittedName>
        <fullName evidence="9">Ribosomal protein S4</fullName>
    </submittedName>
</protein>
<dbReference type="OrthoDB" id="2443at2759"/>
<evidence type="ECO:0000256" key="2">
    <source>
        <dbReference type="ARBA" id="ARBA00022730"/>
    </source>
</evidence>
<keyword evidence="2 6" id="KW-0699">rRNA-binding</keyword>
<dbReference type="KEGG" id="bbes:BESB_042070"/>
<dbReference type="PANTHER" id="PTHR11831">
    <property type="entry name" value="30S 40S RIBOSOMAL PROTEIN"/>
    <property type="match status" value="1"/>
</dbReference>
<evidence type="ECO:0000256" key="1">
    <source>
        <dbReference type="ARBA" id="ARBA00007465"/>
    </source>
</evidence>
<evidence type="ECO:0000256" key="4">
    <source>
        <dbReference type="ARBA" id="ARBA00022980"/>
    </source>
</evidence>
<dbReference type="InterPro" id="IPR018079">
    <property type="entry name" value="Ribosomal_uS4_CS"/>
</dbReference>
<dbReference type="InterPro" id="IPR036986">
    <property type="entry name" value="S4_RNA-bd_sf"/>
</dbReference>
<dbReference type="GO" id="GO:0003735">
    <property type="term" value="F:structural constituent of ribosome"/>
    <property type="evidence" value="ECO:0007669"/>
    <property type="project" value="TreeGrafter"/>
</dbReference>
<gene>
    <name evidence="11" type="ORF">BESB_042070</name>
    <name evidence="10" type="ORF">BESB_042700</name>
    <name evidence="9" type="ORF">BESB_086550</name>
</gene>
<evidence type="ECO:0000256" key="7">
    <source>
        <dbReference type="RuleBase" id="RU003699"/>
    </source>
</evidence>
<proteinExistence type="inferred from homology"/>
<dbReference type="InterPro" id="IPR022801">
    <property type="entry name" value="Ribosomal_uS4"/>
</dbReference>
<dbReference type="SMART" id="SM00363">
    <property type="entry name" value="S4"/>
    <property type="match status" value="1"/>
</dbReference>
<keyword evidence="3 6" id="KW-0694">RNA-binding</keyword>
<dbReference type="EMBL" id="NWUJ01000186">
    <property type="protein sequence ID" value="PFH30603.1"/>
    <property type="molecule type" value="Genomic_DNA"/>
</dbReference>
<dbReference type="VEuPathDB" id="ToxoDB:BESB_086550"/>
<dbReference type="EMBL" id="NWUJ01000019">
    <property type="protein sequence ID" value="PFH31032.1"/>
    <property type="molecule type" value="Genomic_DNA"/>
</dbReference>
<keyword evidence="4 7" id="KW-0689">Ribosomal protein</keyword>
<dbReference type="InterPro" id="IPR001912">
    <property type="entry name" value="Ribosomal_uS4_N"/>
</dbReference>
<dbReference type="Pfam" id="PF00163">
    <property type="entry name" value="Ribosomal_S4"/>
    <property type="match status" value="1"/>
</dbReference>
<evidence type="ECO:0000313" key="9">
    <source>
        <dbReference type="EMBL" id="PFH30603.1"/>
    </source>
</evidence>
<comment type="caution">
    <text evidence="9">The sequence shown here is derived from an EMBL/GenBank/DDBJ whole genome shotgun (WGS) entry which is preliminary data.</text>
</comment>
<keyword evidence="5 7" id="KW-0687">Ribonucleoprotein</keyword>
<evidence type="ECO:0000313" key="12">
    <source>
        <dbReference type="Proteomes" id="UP000224006"/>
    </source>
</evidence>
<dbReference type="PANTHER" id="PTHR11831:SF4">
    <property type="entry name" value="SMALL RIBOSOMAL SUBUNIT PROTEIN US4M"/>
    <property type="match status" value="1"/>
</dbReference>
<dbReference type="CDD" id="cd00165">
    <property type="entry name" value="S4"/>
    <property type="match status" value="1"/>
</dbReference>
<dbReference type="PROSITE" id="PS50889">
    <property type="entry name" value="S4"/>
    <property type="match status" value="1"/>
</dbReference>
<dbReference type="PROSITE" id="PS00632">
    <property type="entry name" value="RIBOSOMAL_S4"/>
    <property type="match status" value="1"/>
</dbReference>
<dbReference type="AlphaFoldDB" id="A0A2A9M4N0"/>
<comment type="similarity">
    <text evidence="1 7">Belongs to the universal ribosomal protein uS4 family.</text>
</comment>
<evidence type="ECO:0000259" key="8">
    <source>
        <dbReference type="SMART" id="SM00363"/>
    </source>
</evidence>
<evidence type="ECO:0000256" key="5">
    <source>
        <dbReference type="ARBA" id="ARBA00023274"/>
    </source>
</evidence>
<organism evidence="9 12">
    <name type="scientific">Besnoitia besnoiti</name>
    <name type="common">Apicomplexan protozoan</name>
    <dbReference type="NCBI Taxonomy" id="94643"/>
    <lineage>
        <taxon>Eukaryota</taxon>
        <taxon>Sar</taxon>
        <taxon>Alveolata</taxon>
        <taxon>Apicomplexa</taxon>
        <taxon>Conoidasida</taxon>
        <taxon>Coccidia</taxon>
        <taxon>Eucoccidiorida</taxon>
        <taxon>Eimeriorina</taxon>
        <taxon>Sarcocystidae</taxon>
        <taxon>Besnoitia</taxon>
    </lineage>
</organism>
<name>A0A2A9M4N0_BESBE</name>
<dbReference type="Pfam" id="PF01479">
    <property type="entry name" value="S4"/>
    <property type="match status" value="1"/>
</dbReference>
<dbReference type="GO" id="GO:0042274">
    <property type="term" value="P:ribosomal small subunit biogenesis"/>
    <property type="evidence" value="ECO:0007669"/>
    <property type="project" value="TreeGrafter"/>
</dbReference>
<dbReference type="GO" id="GO:0019843">
    <property type="term" value="F:rRNA binding"/>
    <property type="evidence" value="ECO:0007669"/>
    <property type="project" value="UniProtKB-KW"/>
</dbReference>
<reference evidence="9 12" key="1">
    <citation type="submission" date="2017-09" db="EMBL/GenBank/DDBJ databases">
        <title>Genome sequencing of Besnoitia besnoiti strain Bb-Ger1.</title>
        <authorList>
            <person name="Schares G."/>
            <person name="Venepally P."/>
            <person name="Lorenzi H.A."/>
        </authorList>
    </citation>
    <scope>NUCLEOTIDE SEQUENCE [LARGE SCALE GENOMIC DNA]</scope>
    <source>
        <strain evidence="9 12">Bb-Ger1</strain>
    </source>
</reference>
<evidence type="ECO:0000313" key="10">
    <source>
        <dbReference type="EMBL" id="PFH31022.1"/>
    </source>
</evidence>
<evidence type="ECO:0000256" key="3">
    <source>
        <dbReference type="ARBA" id="ARBA00022884"/>
    </source>
</evidence>
<accession>A0A2A9M4N0</accession>